<keyword evidence="4" id="KW-0378">Hydrolase</keyword>
<keyword evidence="2" id="KW-0479">Metal-binding</keyword>
<dbReference type="RefSeq" id="WP_322607206.1">
    <property type="nucleotide sequence ID" value="NZ_JARVCO010000002.1"/>
</dbReference>
<evidence type="ECO:0000256" key="1">
    <source>
        <dbReference type="ARBA" id="ARBA00008950"/>
    </source>
</evidence>
<sequence length="182" mass="20292">MKLFFISDIHGSLSALNAALDCFRQEQADRIIILGDALYHGPRNPLPDGYNPAETARLLNLYKDRIIAVRGNCDSEVDQMLIEYPMMETYAIVQLEDRKFFLTHGHIYHPDEHPPLCAGDILAFGHIHLPMAEKRGDLFVFNPGSISLPKENNPPSYGLFDGGKLQVKTFAGEVLREVAGVG</sequence>
<organism evidence="4 5">
    <name type="scientific">Pontiella agarivorans</name>
    <dbReference type="NCBI Taxonomy" id="3038953"/>
    <lineage>
        <taxon>Bacteria</taxon>
        <taxon>Pseudomonadati</taxon>
        <taxon>Kiritimatiellota</taxon>
        <taxon>Kiritimatiellia</taxon>
        <taxon>Kiritimatiellales</taxon>
        <taxon>Pontiellaceae</taxon>
        <taxon>Pontiella</taxon>
    </lineage>
</organism>
<comment type="similarity">
    <text evidence="1 2">Belongs to the metallophosphoesterase superfamily. YfcE family.</text>
</comment>
<protein>
    <recommendedName>
        <fullName evidence="2">Phosphoesterase</fullName>
        <ecNumber evidence="2">3.1.4.-</ecNumber>
    </recommendedName>
</protein>
<dbReference type="InterPro" id="IPR000979">
    <property type="entry name" value="Phosphodiesterase_MJ0936/Vps29"/>
</dbReference>
<evidence type="ECO:0000313" key="4">
    <source>
        <dbReference type="EMBL" id="MDZ8117405.1"/>
    </source>
</evidence>
<dbReference type="InterPro" id="IPR041802">
    <property type="entry name" value="MPP_YfcE"/>
</dbReference>
<evidence type="ECO:0000259" key="3">
    <source>
        <dbReference type="Pfam" id="PF12850"/>
    </source>
</evidence>
<comment type="cofactor">
    <cofactor evidence="2">
        <name>a divalent metal cation</name>
        <dbReference type="ChEBI" id="CHEBI:60240"/>
    </cofactor>
</comment>
<dbReference type="EMBL" id="JARVCO010000002">
    <property type="protein sequence ID" value="MDZ8117405.1"/>
    <property type="molecule type" value="Genomic_DNA"/>
</dbReference>
<comment type="caution">
    <text evidence="4">The sequence shown here is derived from an EMBL/GenBank/DDBJ whole genome shotgun (WGS) entry which is preliminary data.</text>
</comment>
<evidence type="ECO:0000256" key="2">
    <source>
        <dbReference type="RuleBase" id="RU362039"/>
    </source>
</evidence>
<dbReference type="NCBIfam" id="NF006988">
    <property type="entry name" value="PRK09453.1"/>
    <property type="match status" value="1"/>
</dbReference>
<dbReference type="Proteomes" id="UP001290861">
    <property type="component" value="Unassembled WGS sequence"/>
</dbReference>
<dbReference type="InterPro" id="IPR029052">
    <property type="entry name" value="Metallo-depent_PP-like"/>
</dbReference>
<dbReference type="SUPFAM" id="SSF56300">
    <property type="entry name" value="Metallo-dependent phosphatases"/>
    <property type="match status" value="1"/>
</dbReference>
<dbReference type="NCBIfam" id="TIGR00040">
    <property type="entry name" value="yfcE"/>
    <property type="match status" value="1"/>
</dbReference>
<gene>
    <name evidence="4" type="primary">yfcE</name>
    <name evidence="4" type="ORF">P9H32_02105</name>
</gene>
<dbReference type="InterPro" id="IPR024654">
    <property type="entry name" value="Calcineurin-like_PHP_lpxH"/>
</dbReference>
<proteinExistence type="inferred from homology"/>
<dbReference type="CDD" id="cd00841">
    <property type="entry name" value="MPP_YfcE"/>
    <property type="match status" value="1"/>
</dbReference>
<dbReference type="Gene3D" id="3.60.21.10">
    <property type="match status" value="1"/>
</dbReference>
<feature type="domain" description="Calcineurin-like phosphoesterase" evidence="3">
    <location>
        <begin position="1"/>
        <end position="161"/>
    </location>
</feature>
<keyword evidence="5" id="KW-1185">Reference proteome</keyword>
<evidence type="ECO:0000313" key="5">
    <source>
        <dbReference type="Proteomes" id="UP001290861"/>
    </source>
</evidence>
<dbReference type="EC" id="3.1.4.-" evidence="2"/>
<reference evidence="4 5" key="1">
    <citation type="journal article" date="2024" name="Appl. Environ. Microbiol.">
        <title>Pontiella agarivorans sp. nov., a novel marine anaerobic bacterium capable of degrading macroalgal polysaccharides and fixing nitrogen.</title>
        <authorList>
            <person name="Liu N."/>
            <person name="Kivenson V."/>
            <person name="Peng X."/>
            <person name="Cui Z."/>
            <person name="Lankiewicz T.S."/>
            <person name="Gosselin K.M."/>
            <person name="English C.J."/>
            <person name="Blair E.M."/>
            <person name="O'Malley M.A."/>
            <person name="Valentine D.L."/>
        </authorList>
    </citation>
    <scope>NUCLEOTIDE SEQUENCE [LARGE SCALE GENOMIC DNA]</scope>
    <source>
        <strain evidence="4 5">NLcol2</strain>
    </source>
</reference>
<dbReference type="PANTHER" id="PTHR11124">
    <property type="entry name" value="VACUOLAR SORTING PROTEIN VPS29"/>
    <property type="match status" value="1"/>
</dbReference>
<dbReference type="Pfam" id="PF12850">
    <property type="entry name" value="Metallophos_2"/>
    <property type="match status" value="1"/>
</dbReference>
<name>A0ABU5MT86_9BACT</name>
<dbReference type="GO" id="GO:0016787">
    <property type="term" value="F:hydrolase activity"/>
    <property type="evidence" value="ECO:0007669"/>
    <property type="project" value="UniProtKB-KW"/>
</dbReference>
<accession>A0ABU5MT86</accession>